<feature type="domain" description="Kazal-like" evidence="11">
    <location>
        <begin position="470"/>
        <end position="524"/>
    </location>
</feature>
<evidence type="ECO:0000256" key="9">
    <source>
        <dbReference type="SAM" id="MobiDB-lite"/>
    </source>
</evidence>
<dbReference type="PROSITE" id="PS50850">
    <property type="entry name" value="MFS"/>
    <property type="match status" value="1"/>
</dbReference>
<evidence type="ECO:0000259" key="10">
    <source>
        <dbReference type="PROSITE" id="PS50850"/>
    </source>
</evidence>
<dbReference type="InterPro" id="IPR004156">
    <property type="entry name" value="OATP"/>
</dbReference>
<dbReference type="Proteomes" id="UP000694865">
    <property type="component" value="Unplaced"/>
</dbReference>
<keyword evidence="12" id="KW-1185">Reference proteome</keyword>
<feature type="region of interest" description="Disordered" evidence="9">
    <location>
        <begin position="1"/>
        <end position="25"/>
    </location>
</feature>
<evidence type="ECO:0000256" key="1">
    <source>
        <dbReference type="ARBA" id="ARBA00004651"/>
    </source>
</evidence>
<dbReference type="Pfam" id="PF07648">
    <property type="entry name" value="Kazal_2"/>
    <property type="match status" value="1"/>
</dbReference>
<reference evidence="13" key="1">
    <citation type="submission" date="2025-08" db="UniProtKB">
        <authorList>
            <consortium name="RefSeq"/>
        </authorList>
    </citation>
    <scope>IDENTIFICATION</scope>
    <source>
        <tissue evidence="13">Testes</tissue>
    </source>
</reference>
<evidence type="ECO:0000256" key="5">
    <source>
        <dbReference type="ARBA" id="ARBA00022989"/>
    </source>
</evidence>
<keyword evidence="3" id="KW-1003">Cell membrane</keyword>
<keyword evidence="6 8" id="KW-0472">Membrane</keyword>
<keyword evidence="8" id="KW-0406">Ion transport</keyword>
<keyword evidence="5 8" id="KW-1133">Transmembrane helix</keyword>
<evidence type="ECO:0000256" key="8">
    <source>
        <dbReference type="RuleBase" id="RU362056"/>
    </source>
</evidence>
<evidence type="ECO:0000256" key="4">
    <source>
        <dbReference type="ARBA" id="ARBA00022692"/>
    </source>
</evidence>
<dbReference type="InterPro" id="IPR020846">
    <property type="entry name" value="MFS_dom"/>
</dbReference>
<evidence type="ECO:0000259" key="11">
    <source>
        <dbReference type="PROSITE" id="PS51465"/>
    </source>
</evidence>
<feature type="transmembrane region" description="Helical" evidence="8">
    <location>
        <begin position="195"/>
        <end position="221"/>
    </location>
</feature>
<comment type="caution">
    <text evidence="8">Lacks conserved residue(s) required for the propagation of feature annotation.</text>
</comment>
<feature type="transmembrane region" description="Helical" evidence="8">
    <location>
        <begin position="393"/>
        <end position="415"/>
    </location>
</feature>
<dbReference type="PANTHER" id="PTHR11388:SF100">
    <property type="entry name" value="SOLUTE CARRIER ORGANIC ANION TRANSPORTER FAMILY MEMBER 4A1"/>
    <property type="match status" value="1"/>
</dbReference>
<dbReference type="InterPro" id="IPR036259">
    <property type="entry name" value="MFS_trans_sf"/>
</dbReference>
<evidence type="ECO:0000313" key="13">
    <source>
        <dbReference type="RefSeq" id="XP_002731063.1"/>
    </source>
</evidence>
<keyword evidence="7" id="KW-1015">Disulfide bond</keyword>
<organism evidence="12 13">
    <name type="scientific">Saccoglossus kowalevskii</name>
    <name type="common">Acorn worm</name>
    <dbReference type="NCBI Taxonomy" id="10224"/>
    <lineage>
        <taxon>Eukaryota</taxon>
        <taxon>Metazoa</taxon>
        <taxon>Hemichordata</taxon>
        <taxon>Enteropneusta</taxon>
        <taxon>Harrimaniidae</taxon>
        <taxon>Saccoglossus</taxon>
    </lineage>
</organism>
<evidence type="ECO:0000256" key="3">
    <source>
        <dbReference type="ARBA" id="ARBA00022475"/>
    </source>
</evidence>
<dbReference type="RefSeq" id="XP_002731063.1">
    <property type="nucleotide sequence ID" value="XM_002731017.1"/>
</dbReference>
<feature type="transmembrane region" description="Helical" evidence="8">
    <location>
        <begin position="355"/>
        <end position="381"/>
    </location>
</feature>
<evidence type="ECO:0000256" key="2">
    <source>
        <dbReference type="ARBA" id="ARBA00009657"/>
    </source>
</evidence>
<feature type="transmembrane region" description="Helical" evidence="8">
    <location>
        <begin position="134"/>
        <end position="151"/>
    </location>
</feature>
<comment type="similarity">
    <text evidence="2 8">Belongs to the organo anion transporter (TC 2.A.60) family.</text>
</comment>
<name>A0ABM0GJ89_SACKO</name>
<accession>A0ABM0GJ89</accession>
<dbReference type="SUPFAM" id="SSF103473">
    <property type="entry name" value="MFS general substrate transporter"/>
    <property type="match status" value="1"/>
</dbReference>
<feature type="domain" description="Major facilitator superfamily (MFS) profile" evidence="10">
    <location>
        <begin position="67"/>
        <end position="667"/>
    </location>
</feature>
<feature type="transmembrane region" description="Helical" evidence="8">
    <location>
        <begin position="638"/>
        <end position="660"/>
    </location>
</feature>
<feature type="compositionally biased region" description="Basic and acidic residues" evidence="9">
    <location>
        <begin position="1"/>
        <end position="12"/>
    </location>
</feature>
<feature type="transmembrane region" description="Helical" evidence="8">
    <location>
        <begin position="427"/>
        <end position="445"/>
    </location>
</feature>
<keyword evidence="4 8" id="KW-0812">Transmembrane</keyword>
<feature type="transmembrane region" description="Helical" evidence="8">
    <location>
        <begin position="66"/>
        <end position="90"/>
    </location>
</feature>
<proteinExistence type="inferred from homology"/>
<gene>
    <name evidence="13" type="primary">LOC100368108</name>
</gene>
<comment type="subcellular location">
    <subcellularLocation>
        <location evidence="1 8">Cell membrane</location>
        <topology evidence="1 8">Multi-pass membrane protein</topology>
    </subcellularLocation>
</comment>
<dbReference type="Gene3D" id="1.20.1250.20">
    <property type="entry name" value="MFS general substrate transporter like domains"/>
    <property type="match status" value="2"/>
</dbReference>
<dbReference type="Pfam" id="PF03137">
    <property type="entry name" value="OATP"/>
    <property type="match status" value="1"/>
</dbReference>
<feature type="transmembrane region" description="Helical" evidence="8">
    <location>
        <begin position="281"/>
        <end position="303"/>
    </location>
</feature>
<dbReference type="InterPro" id="IPR036058">
    <property type="entry name" value="Kazal_dom_sf"/>
</dbReference>
<feature type="transmembrane region" description="Helical" evidence="8">
    <location>
        <begin position="102"/>
        <end position="127"/>
    </location>
</feature>
<feature type="region of interest" description="Disordered" evidence="9">
    <location>
        <begin position="665"/>
        <end position="721"/>
    </location>
</feature>
<sequence>MSETEMTRKDIGENGDANVDNGNIDKGPRGSVASEISSFQMETDSLLCGWLSLRPSWMQRFATPNWLTTILGTLMFIQGFAINGIVYMSLSSIEIRFGLTSTAIGIIVATYDFTVMVLIVFVSYFGATRNKPKLLGIGAVIMGCGSLTWAIPHFTTGLYDYDAAYGEGDTLCVPGRNTSQIISDCKEEEWGDLSYYFFVFVFAQVLHGIGASPIYTVGYAFSDENASHRRAAWYLGILSACSVFGPTVGFLVGSYFLTIYVDPLHQDDLTIDNTDPSWVGAWWIGFILAWILAWLISLPVGAFPQELPGTKHIQHERQSQAHHNDDTELLQTRADFGEGWKDMWPATKMLFKNPFYCFMAASKTAITFVVVGFLPFIVKFIENQFGLTASQAGLILAATSMPGAAGGTLLGGWVIKKFNLKVIGTTRFCLAASFITMCLFPIFLLQCPEQQVAGVITSYNSSDTSDLDEVNLNHPCNSVCGCAGTETFDPVCGTNNLLYFDACYAGCLDTPDDGETYYNCSCIFSENESGDSPEALSGKCVYDGCWQLPVFAVGFFLIMLMMFLLMAPSNILTMRCVPDQQRSHALGMCSIIYRCFGSIPGPIVIGAVIDSSCLLWQEVCGDSGTCWIYDNHEFGLKFVVIGAIGTGIAVLCCLGGLLTYKPPPEPSKDEKLDSANGEPLSTMETETTSAIKRERSTVSLLGYTKTDPNNEITETMPENRL</sequence>
<evidence type="ECO:0000256" key="7">
    <source>
        <dbReference type="ARBA" id="ARBA00023157"/>
    </source>
</evidence>
<evidence type="ECO:0000313" key="12">
    <source>
        <dbReference type="Proteomes" id="UP000694865"/>
    </source>
</evidence>
<feature type="transmembrane region" description="Helical" evidence="8">
    <location>
        <begin position="546"/>
        <end position="565"/>
    </location>
</feature>
<dbReference type="NCBIfam" id="TIGR00805">
    <property type="entry name" value="oat"/>
    <property type="match status" value="1"/>
</dbReference>
<dbReference type="GeneID" id="100368108"/>
<evidence type="ECO:0000256" key="6">
    <source>
        <dbReference type="ARBA" id="ARBA00023136"/>
    </source>
</evidence>
<keyword evidence="8" id="KW-0813">Transport</keyword>
<dbReference type="PROSITE" id="PS51465">
    <property type="entry name" value="KAZAL_2"/>
    <property type="match status" value="1"/>
</dbReference>
<dbReference type="InterPro" id="IPR002350">
    <property type="entry name" value="Kazal_dom"/>
</dbReference>
<dbReference type="SUPFAM" id="SSF100895">
    <property type="entry name" value="Kazal-type serine protease inhibitors"/>
    <property type="match status" value="1"/>
</dbReference>
<protein>
    <recommendedName>
        <fullName evidence="8">Solute carrier organic anion transporter family member</fullName>
    </recommendedName>
</protein>
<dbReference type="PANTHER" id="PTHR11388">
    <property type="entry name" value="ORGANIC ANION TRANSPORTER"/>
    <property type="match status" value="1"/>
</dbReference>
<feature type="transmembrane region" description="Helical" evidence="8">
    <location>
        <begin position="233"/>
        <end position="261"/>
    </location>
</feature>